<name>A0ABT1R541_9HYPH</name>
<dbReference type="EMBL" id="WHSB02000003">
    <property type="protein sequence ID" value="MCQ4630301.1"/>
    <property type="molecule type" value="Genomic_DNA"/>
</dbReference>
<comment type="caution">
    <text evidence="1">The sequence shown here is derived from an EMBL/GenBank/DDBJ whole genome shotgun (WGS) entry which is preliminary data.</text>
</comment>
<organism evidence="1 2">
    <name type="scientific">Shinella lacus</name>
    <dbReference type="NCBI Taxonomy" id="2654216"/>
    <lineage>
        <taxon>Bacteria</taxon>
        <taxon>Pseudomonadati</taxon>
        <taxon>Pseudomonadota</taxon>
        <taxon>Alphaproteobacteria</taxon>
        <taxon>Hyphomicrobiales</taxon>
        <taxon>Rhizobiaceae</taxon>
        <taxon>Shinella</taxon>
    </lineage>
</organism>
<protein>
    <submittedName>
        <fullName evidence="1">Uncharacterized protein</fullName>
    </submittedName>
</protein>
<dbReference type="Proteomes" id="UP000996601">
    <property type="component" value="Unassembled WGS sequence"/>
</dbReference>
<sequence length="57" mass="6498">MKGFPLVKPLIFLDATRVQSAFWFFSARRRLFRPGWWQTVSVVIATLPLSQSVGISS</sequence>
<keyword evidence="2" id="KW-1185">Reference proteome</keyword>
<reference evidence="1" key="1">
    <citation type="submission" date="2021-07" db="EMBL/GenBank/DDBJ databases">
        <title>Shinella sp. nov., a novel member of the genus Shinella from water.</title>
        <authorList>
            <person name="Deng Y."/>
        </authorList>
    </citation>
    <scope>NUCLEOTIDE SEQUENCE</scope>
    <source>
        <strain evidence="1">CPCC 100929</strain>
    </source>
</reference>
<accession>A0ABT1R541</accession>
<proteinExistence type="predicted"/>
<evidence type="ECO:0000313" key="2">
    <source>
        <dbReference type="Proteomes" id="UP000996601"/>
    </source>
</evidence>
<gene>
    <name evidence="1" type="ORF">GB927_009660</name>
</gene>
<evidence type="ECO:0000313" key="1">
    <source>
        <dbReference type="EMBL" id="MCQ4630301.1"/>
    </source>
</evidence>